<feature type="compositionally biased region" description="Basic and acidic residues" evidence="1">
    <location>
        <begin position="463"/>
        <end position="474"/>
    </location>
</feature>
<gene>
    <name evidence="3" type="ORF">SSCH_2500001</name>
</gene>
<keyword evidence="4" id="KW-1185">Reference proteome</keyword>
<evidence type="ECO:0000313" key="4">
    <source>
        <dbReference type="Proteomes" id="UP000046155"/>
    </source>
</evidence>
<dbReference type="PANTHER" id="PTHR35004:SF6">
    <property type="entry name" value="TRANSPOSASE"/>
    <property type="match status" value="1"/>
</dbReference>
<dbReference type="InterPro" id="IPR009004">
    <property type="entry name" value="Transposase_Mu_C"/>
</dbReference>
<dbReference type="InterPro" id="IPR015378">
    <property type="entry name" value="Transposase-like_Mu_C"/>
</dbReference>
<dbReference type="SUPFAM" id="SSF50610">
    <property type="entry name" value="mu transposase, C-terminal domain"/>
    <property type="match status" value="1"/>
</dbReference>
<name>A0A0B7MM59_9FIRM</name>
<dbReference type="RefSeq" id="WP_044664840.1">
    <property type="nucleotide sequence ID" value="NZ_CDRZ01000169.1"/>
</dbReference>
<dbReference type="Gene3D" id="3.30.420.10">
    <property type="entry name" value="Ribonuclease H-like superfamily/Ribonuclease H"/>
    <property type="match status" value="1"/>
</dbReference>
<dbReference type="PANTHER" id="PTHR35004">
    <property type="entry name" value="TRANSPOSASE RV3428C-RELATED"/>
    <property type="match status" value="1"/>
</dbReference>
<protein>
    <submittedName>
        <fullName evidence="3">Integrase catalytic region</fullName>
    </submittedName>
</protein>
<dbReference type="OrthoDB" id="9794201at2"/>
<feature type="region of interest" description="Disordered" evidence="1">
    <location>
        <begin position="417"/>
        <end position="474"/>
    </location>
</feature>
<dbReference type="PROSITE" id="PS50994">
    <property type="entry name" value="INTEGRASE"/>
    <property type="match status" value="1"/>
</dbReference>
<evidence type="ECO:0000259" key="2">
    <source>
        <dbReference type="PROSITE" id="PS50994"/>
    </source>
</evidence>
<reference evidence="4" key="1">
    <citation type="submission" date="2015-01" db="EMBL/GenBank/DDBJ databases">
        <authorList>
            <person name="Manzoor Shahid"/>
            <person name="Zubair Saima"/>
        </authorList>
    </citation>
    <scope>NUCLEOTIDE SEQUENCE [LARGE SCALE GENOMIC DNA]</scope>
    <source>
        <strain evidence="4">Sp3</strain>
    </source>
</reference>
<sequence length="474" mass="54255">MDFEMQEQIAAFRYGLIAPIVSRQSPMLPGELKHLLEEIASRTYTIPGSHRTTVSTRTLERYIANYRRAGWEGLKPKPRPATNRTSIPLSVLQAAIDLRKERPERSVEQIIFLLEQGSITAPGSIAPSTLARHLRKAGVSRQELLHNATPQKGRRRFEASDVHEIWQSDFQHTLYLPDPTHPGKRKKAILFAIMDDYSRLIVHAEFYWDEKLPRLEDSLKKAILRYGIPEQFYCDNGAAFSSHHLLRICGKLGIRLSHSRAFRPQGRGKIERFFRFIDTSFKPEAYNLIERGDIQGLAQLNNALTAWLDGYYHIRKHGGTGQTPLARATASKRTMKRVPISELTDIFLWEENRKVDKTGCVHVFGNIYEVPCELSGEKVKLRFDPFDLSVIQVWFDGKRFPDAIPLDLHRSVHKRVKTKPSESIQEIEPSPGEVNTGELSFFHLAEEKQREGWKSIPLTFAPKPDESRGDEDGN</sequence>
<dbReference type="Pfam" id="PF00665">
    <property type="entry name" value="rve"/>
    <property type="match status" value="1"/>
</dbReference>
<organism evidence="3 4">
    <name type="scientific">Syntrophaceticus schinkii</name>
    <dbReference type="NCBI Taxonomy" id="499207"/>
    <lineage>
        <taxon>Bacteria</taxon>
        <taxon>Bacillati</taxon>
        <taxon>Bacillota</taxon>
        <taxon>Clostridia</taxon>
        <taxon>Thermoanaerobacterales</taxon>
        <taxon>Thermoanaerobacterales Family III. Incertae Sedis</taxon>
        <taxon>Syntrophaceticus</taxon>
    </lineage>
</organism>
<dbReference type="AlphaFoldDB" id="A0A0B7MM59"/>
<dbReference type="Proteomes" id="UP000046155">
    <property type="component" value="Unassembled WGS sequence"/>
</dbReference>
<dbReference type="InterPro" id="IPR012337">
    <property type="entry name" value="RNaseH-like_sf"/>
</dbReference>
<dbReference type="GO" id="GO:0015074">
    <property type="term" value="P:DNA integration"/>
    <property type="evidence" value="ECO:0007669"/>
    <property type="project" value="InterPro"/>
</dbReference>
<proteinExistence type="predicted"/>
<feature type="compositionally biased region" description="Basic and acidic residues" evidence="1">
    <location>
        <begin position="444"/>
        <end position="453"/>
    </location>
</feature>
<dbReference type="InterPro" id="IPR001584">
    <property type="entry name" value="Integrase_cat-core"/>
</dbReference>
<accession>A0A0B7MM59</accession>
<dbReference type="InterPro" id="IPR009057">
    <property type="entry name" value="Homeodomain-like_sf"/>
</dbReference>
<dbReference type="InterPro" id="IPR036397">
    <property type="entry name" value="RNaseH_sf"/>
</dbReference>
<evidence type="ECO:0000313" key="3">
    <source>
        <dbReference type="EMBL" id="CEO88747.1"/>
    </source>
</evidence>
<dbReference type="SUPFAM" id="SSF46689">
    <property type="entry name" value="Homeodomain-like"/>
    <property type="match status" value="1"/>
</dbReference>
<dbReference type="Pfam" id="PF09299">
    <property type="entry name" value="Mu-transpos_C"/>
    <property type="match status" value="1"/>
</dbReference>
<dbReference type="SUPFAM" id="SSF53098">
    <property type="entry name" value="Ribonuclease H-like"/>
    <property type="match status" value="1"/>
</dbReference>
<dbReference type="EMBL" id="CDRZ01000169">
    <property type="protein sequence ID" value="CEO88747.1"/>
    <property type="molecule type" value="Genomic_DNA"/>
</dbReference>
<dbReference type="GO" id="GO:0003676">
    <property type="term" value="F:nucleic acid binding"/>
    <property type="evidence" value="ECO:0007669"/>
    <property type="project" value="InterPro"/>
</dbReference>
<feature type="domain" description="Integrase catalytic" evidence="2">
    <location>
        <begin position="146"/>
        <end position="332"/>
    </location>
</feature>
<evidence type="ECO:0000256" key="1">
    <source>
        <dbReference type="SAM" id="MobiDB-lite"/>
    </source>
</evidence>